<dbReference type="AlphaFoldDB" id="A0ABD2Q1Y6"/>
<evidence type="ECO:0000313" key="1">
    <source>
        <dbReference type="EMBL" id="KAL3313495.1"/>
    </source>
</evidence>
<gene>
    <name evidence="1" type="ORF">Ciccas_007900</name>
</gene>
<dbReference type="EMBL" id="JBJKFK010001290">
    <property type="protein sequence ID" value="KAL3313495.1"/>
    <property type="molecule type" value="Genomic_DNA"/>
</dbReference>
<proteinExistence type="predicted"/>
<dbReference type="Proteomes" id="UP001626550">
    <property type="component" value="Unassembled WGS sequence"/>
</dbReference>
<keyword evidence="2" id="KW-1185">Reference proteome</keyword>
<sequence>MQVQLTEGTNQTERLPTVSVQCETSYNDSHSQVHVPQAVDCLSAILRTCDERSVQGQVENSSVEFASQCQPRCTDLQCQTVTKKRPQLRDALAYSFETQVLIDTASTYAIKTMNQSSVAVRPVSEASVATRTGTNVKHIANQMEHLGPHSLEKSVLALAQAIDEFTNTACSATEEVSLQTTEVLTCSTLEFASQCSPAIVEHVAASVSCKPKCRDSHCQMQIPKSDKTCNTELPKKEICHLGLSCASTLFSPDKSDEWCQTKLLHRVKDASVNGLEIALQNTSSQTQENQIETSSNYIVGVKEGTTTVGSRKLGDDVSVQAKCGMFLLEAYVESSPQCMVDSIDQATHTLLKDVLVSSPGTATMEKLTQRGSFTCPISTQTQFNPKPIREFASQYDPHCQTKRNQTAQTTSKSLRDCYSQYDSIGSIDCQISVQPCVDESCIQTEVEATLIDCLSIYSRDVAASQTSTSQSEAQSTRSVALQGKPKCRDSHCQVVTKSMNLSDKSVAAVTHTKDVSIYTVTENPCVEELCTQTEMQMETMDCFSAYGSRNTCSVASQEKSKCRDSHCQVLFERERKDASEMISQMATESSMPQISVKAIEFKKIVLYKYSCKEL</sequence>
<protein>
    <submittedName>
        <fullName evidence="1">Uncharacterized protein</fullName>
    </submittedName>
</protein>
<accession>A0ABD2Q1Y6</accession>
<evidence type="ECO:0000313" key="2">
    <source>
        <dbReference type="Proteomes" id="UP001626550"/>
    </source>
</evidence>
<reference evidence="1 2" key="1">
    <citation type="submission" date="2024-11" db="EMBL/GenBank/DDBJ databases">
        <title>Adaptive evolution of stress response genes in parasites aligns with host niche diversity.</title>
        <authorList>
            <person name="Hahn C."/>
            <person name="Resl P."/>
        </authorList>
    </citation>
    <scope>NUCLEOTIDE SEQUENCE [LARGE SCALE GENOMIC DNA]</scope>
    <source>
        <strain evidence="1">EGGRZ-B1_66</strain>
        <tissue evidence="1">Body</tissue>
    </source>
</reference>
<comment type="caution">
    <text evidence="1">The sequence shown here is derived from an EMBL/GenBank/DDBJ whole genome shotgun (WGS) entry which is preliminary data.</text>
</comment>
<name>A0ABD2Q1Y6_9PLAT</name>
<organism evidence="1 2">
    <name type="scientific">Cichlidogyrus casuarinus</name>
    <dbReference type="NCBI Taxonomy" id="1844966"/>
    <lineage>
        <taxon>Eukaryota</taxon>
        <taxon>Metazoa</taxon>
        <taxon>Spiralia</taxon>
        <taxon>Lophotrochozoa</taxon>
        <taxon>Platyhelminthes</taxon>
        <taxon>Monogenea</taxon>
        <taxon>Monopisthocotylea</taxon>
        <taxon>Dactylogyridea</taxon>
        <taxon>Ancyrocephalidae</taxon>
        <taxon>Cichlidogyrus</taxon>
    </lineage>
</organism>